<evidence type="ECO:0000313" key="3">
    <source>
        <dbReference type="Proteomes" id="UP001275084"/>
    </source>
</evidence>
<dbReference type="AlphaFoldDB" id="A0AAJ0MA27"/>
<feature type="transmembrane region" description="Helical" evidence="1">
    <location>
        <begin position="21"/>
        <end position="43"/>
    </location>
</feature>
<sequence length="182" mass="20085">MVAIGGALGRSENDFRFFSRASPILCVADVLHFLVLLVLGFSFRPRQANIKYELRRRFEGVSQVDLTNAENNRISRWGLMVLGGIPCQTIKLMAMEGVLWTKTARKDMGSDTDLALHVPFICHSHLAYSAVATVTYWLLFTVSPIEFEVAAFICLAIAAAMGAITIAQLLLSQQPKGPSRLL</sequence>
<gene>
    <name evidence="2" type="ORF">B0T25DRAFT_633528</name>
</gene>
<protein>
    <submittedName>
        <fullName evidence="2">Uncharacterized protein</fullName>
    </submittedName>
</protein>
<dbReference type="Proteomes" id="UP001275084">
    <property type="component" value="Unassembled WGS sequence"/>
</dbReference>
<keyword evidence="3" id="KW-1185">Reference proteome</keyword>
<organism evidence="2 3">
    <name type="scientific">Lasiosphaeria hispida</name>
    <dbReference type="NCBI Taxonomy" id="260671"/>
    <lineage>
        <taxon>Eukaryota</taxon>
        <taxon>Fungi</taxon>
        <taxon>Dikarya</taxon>
        <taxon>Ascomycota</taxon>
        <taxon>Pezizomycotina</taxon>
        <taxon>Sordariomycetes</taxon>
        <taxon>Sordariomycetidae</taxon>
        <taxon>Sordariales</taxon>
        <taxon>Lasiosphaeriaceae</taxon>
        <taxon>Lasiosphaeria</taxon>
    </lineage>
</organism>
<proteinExistence type="predicted"/>
<comment type="caution">
    <text evidence="2">The sequence shown here is derived from an EMBL/GenBank/DDBJ whole genome shotgun (WGS) entry which is preliminary data.</text>
</comment>
<name>A0AAJ0MA27_9PEZI</name>
<keyword evidence="1" id="KW-1133">Transmembrane helix</keyword>
<evidence type="ECO:0000256" key="1">
    <source>
        <dbReference type="SAM" id="Phobius"/>
    </source>
</evidence>
<reference evidence="2" key="2">
    <citation type="submission" date="2023-06" db="EMBL/GenBank/DDBJ databases">
        <authorList>
            <consortium name="Lawrence Berkeley National Laboratory"/>
            <person name="Haridas S."/>
            <person name="Hensen N."/>
            <person name="Bonometti L."/>
            <person name="Westerberg I."/>
            <person name="Brannstrom I.O."/>
            <person name="Guillou S."/>
            <person name="Cros-Aarteil S."/>
            <person name="Calhoun S."/>
            <person name="Kuo A."/>
            <person name="Mondo S."/>
            <person name="Pangilinan J."/>
            <person name="Riley R."/>
            <person name="Labutti K."/>
            <person name="Andreopoulos B."/>
            <person name="Lipzen A."/>
            <person name="Chen C."/>
            <person name="Yanf M."/>
            <person name="Daum C."/>
            <person name="Ng V."/>
            <person name="Clum A."/>
            <person name="Steindorff A."/>
            <person name="Ohm R."/>
            <person name="Martin F."/>
            <person name="Silar P."/>
            <person name="Natvig D."/>
            <person name="Lalanne C."/>
            <person name="Gautier V."/>
            <person name="Ament-Velasquez S.L."/>
            <person name="Kruys A."/>
            <person name="Hutchinson M.I."/>
            <person name="Powell A.J."/>
            <person name="Barry K."/>
            <person name="Miller A.N."/>
            <person name="Grigoriev I.V."/>
            <person name="Debuchy R."/>
            <person name="Gladieux P."/>
            <person name="Thoren M.H."/>
            <person name="Johannesson H."/>
        </authorList>
    </citation>
    <scope>NUCLEOTIDE SEQUENCE</scope>
    <source>
        <strain evidence="2">CBS 955.72</strain>
    </source>
</reference>
<feature type="transmembrane region" description="Helical" evidence="1">
    <location>
        <begin position="114"/>
        <end position="138"/>
    </location>
</feature>
<feature type="transmembrane region" description="Helical" evidence="1">
    <location>
        <begin position="150"/>
        <end position="171"/>
    </location>
</feature>
<keyword evidence="1" id="KW-0812">Transmembrane</keyword>
<evidence type="ECO:0000313" key="2">
    <source>
        <dbReference type="EMBL" id="KAK3345843.1"/>
    </source>
</evidence>
<reference evidence="2" key="1">
    <citation type="journal article" date="2023" name="Mol. Phylogenet. Evol.">
        <title>Genome-scale phylogeny and comparative genomics of the fungal order Sordariales.</title>
        <authorList>
            <person name="Hensen N."/>
            <person name="Bonometti L."/>
            <person name="Westerberg I."/>
            <person name="Brannstrom I.O."/>
            <person name="Guillou S."/>
            <person name="Cros-Aarteil S."/>
            <person name="Calhoun S."/>
            <person name="Haridas S."/>
            <person name="Kuo A."/>
            <person name="Mondo S."/>
            <person name="Pangilinan J."/>
            <person name="Riley R."/>
            <person name="LaButti K."/>
            <person name="Andreopoulos B."/>
            <person name="Lipzen A."/>
            <person name="Chen C."/>
            <person name="Yan M."/>
            <person name="Daum C."/>
            <person name="Ng V."/>
            <person name="Clum A."/>
            <person name="Steindorff A."/>
            <person name="Ohm R.A."/>
            <person name="Martin F."/>
            <person name="Silar P."/>
            <person name="Natvig D.O."/>
            <person name="Lalanne C."/>
            <person name="Gautier V."/>
            <person name="Ament-Velasquez S.L."/>
            <person name="Kruys A."/>
            <person name="Hutchinson M.I."/>
            <person name="Powell A.J."/>
            <person name="Barry K."/>
            <person name="Miller A.N."/>
            <person name="Grigoriev I.V."/>
            <person name="Debuchy R."/>
            <person name="Gladieux P."/>
            <person name="Hiltunen Thoren M."/>
            <person name="Johannesson H."/>
        </authorList>
    </citation>
    <scope>NUCLEOTIDE SEQUENCE</scope>
    <source>
        <strain evidence="2">CBS 955.72</strain>
    </source>
</reference>
<accession>A0AAJ0MA27</accession>
<keyword evidence="1" id="KW-0472">Membrane</keyword>
<dbReference type="EMBL" id="JAUIQD010000006">
    <property type="protein sequence ID" value="KAK3345843.1"/>
    <property type="molecule type" value="Genomic_DNA"/>
</dbReference>